<dbReference type="InterPro" id="IPR005821">
    <property type="entry name" value="Ion_trans_dom"/>
</dbReference>
<evidence type="ECO:0000256" key="1">
    <source>
        <dbReference type="ARBA" id="ARBA00004141"/>
    </source>
</evidence>
<keyword evidence="4 6" id="KW-0472">Membrane</keyword>
<keyword evidence="3 6" id="KW-1133">Transmembrane helix</keyword>
<feature type="transmembrane region" description="Helical" evidence="6">
    <location>
        <begin position="376"/>
        <end position="400"/>
    </location>
</feature>
<dbReference type="OrthoDB" id="434112at2759"/>
<dbReference type="RefSeq" id="XP_002780354.1">
    <property type="nucleotide sequence ID" value="XM_002780308.1"/>
</dbReference>
<evidence type="ECO:0000256" key="6">
    <source>
        <dbReference type="SAM" id="Phobius"/>
    </source>
</evidence>
<evidence type="ECO:0000256" key="5">
    <source>
        <dbReference type="SAM" id="MobiDB-lite"/>
    </source>
</evidence>
<comment type="subcellular location">
    <subcellularLocation>
        <location evidence="1">Membrane</location>
        <topology evidence="1">Multi-pass membrane protein</topology>
    </subcellularLocation>
</comment>
<feature type="transmembrane region" description="Helical" evidence="6">
    <location>
        <begin position="436"/>
        <end position="461"/>
    </location>
</feature>
<feature type="transmembrane region" description="Helical" evidence="6">
    <location>
        <begin position="334"/>
        <end position="356"/>
    </location>
</feature>
<keyword evidence="2 6" id="KW-0812">Transmembrane</keyword>
<evidence type="ECO:0000313" key="9">
    <source>
        <dbReference type="Proteomes" id="UP000007800"/>
    </source>
</evidence>
<dbReference type="PANTHER" id="PTHR12127">
    <property type="entry name" value="MUCOLIPIN"/>
    <property type="match status" value="1"/>
</dbReference>
<dbReference type="Proteomes" id="UP000007800">
    <property type="component" value="Unassembled WGS sequence"/>
</dbReference>
<keyword evidence="9" id="KW-1185">Reference proteome</keyword>
<proteinExistence type="predicted"/>
<protein>
    <submittedName>
        <fullName evidence="8">Mucolipin, putative</fullName>
    </submittedName>
</protein>
<accession>C5KUA7</accession>
<evidence type="ECO:0000256" key="2">
    <source>
        <dbReference type="ARBA" id="ARBA00022692"/>
    </source>
</evidence>
<gene>
    <name evidence="8" type="ORF">Pmar_PMAR019256</name>
</gene>
<dbReference type="GO" id="GO:0016020">
    <property type="term" value="C:membrane"/>
    <property type="evidence" value="ECO:0007669"/>
    <property type="project" value="UniProtKB-SubCell"/>
</dbReference>
<dbReference type="InParanoid" id="C5KUA7"/>
<evidence type="ECO:0000256" key="4">
    <source>
        <dbReference type="ARBA" id="ARBA00023136"/>
    </source>
</evidence>
<evidence type="ECO:0000259" key="7">
    <source>
        <dbReference type="Pfam" id="PF00520"/>
    </source>
</evidence>
<dbReference type="AlphaFoldDB" id="C5KUA7"/>
<dbReference type="OMA" id="REMHIVE"/>
<name>C5KUA7_PERM5</name>
<feature type="compositionally biased region" description="Basic and acidic residues" evidence="5">
    <location>
        <begin position="493"/>
        <end position="502"/>
    </location>
</feature>
<evidence type="ECO:0000256" key="3">
    <source>
        <dbReference type="ARBA" id="ARBA00022989"/>
    </source>
</evidence>
<sequence length="515" mass="58909">MASASSSRCLRCLQTADQDYIDRDPHRAPLMSPRERVTLNPCEKFRRHGLWPWRLTVHVCLALLTTAMVCIWTENDCLHARHALRHFYTGFIGVSGNPGERERYASSPSELASICNNTLEHYWHIDRKSLSDFRHLSQPPVLHILWLNGDQQRMVLDDAWEEDPAYGHFINSVDRLKRIRDMHFVIHILDPFPGSWWWQCLSWNIRVHFDYGGSGQIKSRLSFDLTECSDGELRALFLEDPHLAEERYTHPALYLLPFFCLPLTLLSAALTIRSHALRRGGGSLRSTGDSNDILLRELAVGWLDPWLIFVLLANAVQTLAALQCIQKADKTADVYWRLSLLGVGAGMAWLTLLRYLKFFPTYYVLIRTLARAFPRLLRFLSGLVPLLLAYALCGTCVFWPSSNFASLSDALMGMFSLLNGDIIHDMFMDMTSISWFWGQVYCYTFLCLFIYVVLNIFLAIVDEAFCTAKRFEELHLRPSESSSTAGSSTSIRNVDDTGREQCDDSELLMRSEVSA</sequence>
<dbReference type="PANTHER" id="PTHR12127:SF7">
    <property type="entry name" value="SD02261P"/>
    <property type="match status" value="1"/>
</dbReference>
<reference evidence="8 9" key="1">
    <citation type="submission" date="2008-07" db="EMBL/GenBank/DDBJ databases">
        <authorList>
            <person name="El-Sayed N."/>
            <person name="Caler E."/>
            <person name="Inman J."/>
            <person name="Amedeo P."/>
            <person name="Hass B."/>
            <person name="Wortman J."/>
        </authorList>
    </citation>
    <scope>NUCLEOTIDE SEQUENCE [LARGE SCALE GENOMIC DNA]</scope>
    <source>
        <strain evidence="9">ATCC 50983 / TXsc</strain>
    </source>
</reference>
<dbReference type="InterPro" id="IPR039031">
    <property type="entry name" value="Mucolipin"/>
</dbReference>
<dbReference type="Gene3D" id="1.10.287.70">
    <property type="match status" value="1"/>
</dbReference>
<feature type="domain" description="Ion transport" evidence="7">
    <location>
        <begin position="304"/>
        <end position="465"/>
    </location>
</feature>
<dbReference type="GeneID" id="9061136"/>
<feature type="transmembrane region" description="Helical" evidence="6">
    <location>
        <begin position="252"/>
        <end position="272"/>
    </location>
</feature>
<organism evidence="9">
    <name type="scientific">Perkinsus marinus (strain ATCC 50983 / TXsc)</name>
    <dbReference type="NCBI Taxonomy" id="423536"/>
    <lineage>
        <taxon>Eukaryota</taxon>
        <taxon>Sar</taxon>
        <taxon>Alveolata</taxon>
        <taxon>Perkinsozoa</taxon>
        <taxon>Perkinsea</taxon>
        <taxon>Perkinsida</taxon>
        <taxon>Perkinsidae</taxon>
        <taxon>Perkinsus</taxon>
    </lineage>
</organism>
<feature type="transmembrane region" description="Helical" evidence="6">
    <location>
        <begin position="293"/>
        <end position="314"/>
    </location>
</feature>
<dbReference type="EMBL" id="GG676180">
    <property type="protein sequence ID" value="EER12149.1"/>
    <property type="molecule type" value="Genomic_DNA"/>
</dbReference>
<feature type="compositionally biased region" description="Low complexity" evidence="5">
    <location>
        <begin position="479"/>
        <end position="490"/>
    </location>
</feature>
<evidence type="ECO:0000313" key="8">
    <source>
        <dbReference type="EMBL" id="EER12149.1"/>
    </source>
</evidence>
<dbReference type="GO" id="GO:0072345">
    <property type="term" value="F:NAADP-sensitive calcium-release channel activity"/>
    <property type="evidence" value="ECO:0007669"/>
    <property type="project" value="TreeGrafter"/>
</dbReference>
<dbReference type="Pfam" id="PF00520">
    <property type="entry name" value="Ion_trans"/>
    <property type="match status" value="1"/>
</dbReference>
<feature type="region of interest" description="Disordered" evidence="5">
    <location>
        <begin position="479"/>
        <end position="515"/>
    </location>
</feature>